<dbReference type="Gene3D" id="3.60.15.10">
    <property type="entry name" value="Ribonuclease Z/Hydroxyacylglutathione hydrolase-like"/>
    <property type="match status" value="1"/>
</dbReference>
<name>A0A259TX08_9BACT</name>
<dbReference type="PANTHER" id="PTHR46018">
    <property type="entry name" value="ZINC PHOSPHODIESTERASE ELAC PROTEIN 1"/>
    <property type="match status" value="1"/>
</dbReference>
<evidence type="ECO:0000313" key="2">
    <source>
        <dbReference type="EMBL" id="OZC02295.1"/>
    </source>
</evidence>
<dbReference type="Proteomes" id="UP000216446">
    <property type="component" value="Unassembled WGS sequence"/>
</dbReference>
<gene>
    <name evidence="2" type="ORF">BSZ36_04460</name>
</gene>
<dbReference type="InterPro" id="IPR036866">
    <property type="entry name" value="RibonucZ/Hydroxyglut_hydro"/>
</dbReference>
<dbReference type="EMBL" id="MQWB01000001">
    <property type="protein sequence ID" value="OZC02295.1"/>
    <property type="molecule type" value="Genomic_DNA"/>
</dbReference>
<accession>A0A259TX08</accession>
<keyword evidence="3" id="KW-1185">Reference proteome</keyword>
<dbReference type="InParanoid" id="A0A259TX08"/>
<dbReference type="SUPFAM" id="SSF56281">
    <property type="entry name" value="Metallo-hydrolase/oxidoreductase"/>
    <property type="match status" value="1"/>
</dbReference>
<comment type="caution">
    <text evidence="2">The sequence shown here is derived from an EMBL/GenBank/DDBJ whole genome shotgun (WGS) entry which is preliminary data.</text>
</comment>
<feature type="domain" description="Metallo-beta-lactamase" evidence="1">
    <location>
        <begin position="31"/>
        <end position="217"/>
    </location>
</feature>
<reference evidence="2 3" key="1">
    <citation type="submission" date="2016-11" db="EMBL/GenBank/DDBJ databases">
        <title>Study of marine rhodopsin-containing bacteria.</title>
        <authorList>
            <person name="Yoshizawa S."/>
            <person name="Kumagai Y."/>
            <person name="Kogure K."/>
        </authorList>
    </citation>
    <scope>NUCLEOTIDE SEQUENCE [LARGE SCALE GENOMIC DNA]</scope>
    <source>
        <strain evidence="2 3">SG-29</strain>
    </source>
</reference>
<evidence type="ECO:0000313" key="3">
    <source>
        <dbReference type="Proteomes" id="UP000216446"/>
    </source>
</evidence>
<evidence type="ECO:0000259" key="1">
    <source>
        <dbReference type="Pfam" id="PF12706"/>
    </source>
</evidence>
<dbReference type="AlphaFoldDB" id="A0A259TX08"/>
<dbReference type="RefSeq" id="WP_218827552.1">
    <property type="nucleotide sequence ID" value="NZ_MQWB01000001.1"/>
</dbReference>
<organism evidence="2 3">
    <name type="scientific">Rubricoccus marinus</name>
    <dbReference type="NCBI Taxonomy" id="716817"/>
    <lineage>
        <taxon>Bacteria</taxon>
        <taxon>Pseudomonadati</taxon>
        <taxon>Rhodothermota</taxon>
        <taxon>Rhodothermia</taxon>
        <taxon>Rhodothermales</taxon>
        <taxon>Rubricoccaceae</taxon>
        <taxon>Rubricoccus</taxon>
    </lineage>
</organism>
<dbReference type="GO" id="GO:0042781">
    <property type="term" value="F:3'-tRNA processing endoribonuclease activity"/>
    <property type="evidence" value="ECO:0007669"/>
    <property type="project" value="TreeGrafter"/>
</dbReference>
<dbReference type="InterPro" id="IPR001279">
    <property type="entry name" value="Metallo-B-lactamas"/>
</dbReference>
<protein>
    <recommendedName>
        <fullName evidence="1">Metallo-beta-lactamase domain-containing protein</fullName>
    </recommendedName>
</protein>
<dbReference type="PANTHER" id="PTHR46018:SF2">
    <property type="entry name" value="ZINC PHOSPHODIESTERASE ELAC PROTEIN 1"/>
    <property type="match status" value="1"/>
</dbReference>
<sequence length="264" mass="28074">MTIHLLGTGASVSDVDRTTTMLAFEEAEQFFLVDCGADAARELARAELDPTRLEAIVLTHEHPDHVSGFALLIEKMWLLGRREPIPVYGPASAIQVAQTCFGAYATDRWEGLPAREYHEIPMASGELVFETDAFRVTSSPVDHPVPTVGLRVETTSGAIAAYSADTAKVDAVVDLARGASVLVHEATGHLPGVHASAEEAAETARDAGVDRLLLVHIPPGCSDDDLVTARSIFPHTSWGHDGQAVSVQSSEAAPLAPEARSIPL</sequence>
<dbReference type="Pfam" id="PF12706">
    <property type="entry name" value="Lactamase_B_2"/>
    <property type="match status" value="1"/>
</dbReference>
<proteinExistence type="predicted"/>